<dbReference type="OrthoDB" id="6788250at2"/>
<dbReference type="SUPFAM" id="SSF53850">
    <property type="entry name" value="Periplasmic binding protein-like II"/>
    <property type="match status" value="1"/>
</dbReference>
<reference evidence="3" key="1">
    <citation type="submission" date="2017-06" db="EMBL/GenBank/DDBJ databases">
        <authorList>
            <person name="Varghese N."/>
            <person name="Submissions S."/>
        </authorList>
    </citation>
    <scope>NUCLEOTIDE SEQUENCE [LARGE SCALE GENOMIC DNA]</scope>
    <source>
        <strain evidence="3">DSM 137</strain>
    </source>
</reference>
<dbReference type="PANTHER" id="PTHR30024">
    <property type="entry name" value="ALIPHATIC SULFONATES-BINDING PROTEIN-RELATED"/>
    <property type="match status" value="1"/>
</dbReference>
<name>A0A212S913_RHOAC</name>
<organism evidence="2 3">
    <name type="scientific">Rhodoblastus acidophilus</name>
    <name type="common">Rhodopseudomonas acidophila</name>
    <dbReference type="NCBI Taxonomy" id="1074"/>
    <lineage>
        <taxon>Bacteria</taxon>
        <taxon>Pseudomonadati</taxon>
        <taxon>Pseudomonadota</taxon>
        <taxon>Alphaproteobacteria</taxon>
        <taxon>Hyphomicrobiales</taxon>
        <taxon>Rhodoblastaceae</taxon>
        <taxon>Rhodoblastus</taxon>
    </lineage>
</organism>
<keyword evidence="3" id="KW-1185">Reference proteome</keyword>
<dbReference type="Pfam" id="PF13379">
    <property type="entry name" value="NMT1_2"/>
    <property type="match status" value="1"/>
</dbReference>
<feature type="chain" id="PRO_5012239593" evidence="1">
    <location>
        <begin position="22"/>
        <end position="332"/>
    </location>
</feature>
<dbReference type="EMBL" id="FYDG01000017">
    <property type="protein sequence ID" value="SNB81918.1"/>
    <property type="molecule type" value="Genomic_DNA"/>
</dbReference>
<evidence type="ECO:0000313" key="2">
    <source>
        <dbReference type="EMBL" id="SNB81918.1"/>
    </source>
</evidence>
<dbReference type="Gene3D" id="3.40.190.10">
    <property type="entry name" value="Periplasmic binding protein-like II"/>
    <property type="match status" value="2"/>
</dbReference>
<dbReference type="PANTHER" id="PTHR30024:SF2">
    <property type="entry name" value="ABC TRANSPORTER SUBSTRATE-BINDING PROTEIN"/>
    <property type="match status" value="1"/>
</dbReference>
<keyword evidence="1" id="KW-0732">Signal</keyword>
<gene>
    <name evidence="2" type="ORF">SAMN06265338_11720</name>
</gene>
<evidence type="ECO:0000313" key="3">
    <source>
        <dbReference type="Proteomes" id="UP000198418"/>
    </source>
</evidence>
<feature type="signal peptide" evidence="1">
    <location>
        <begin position="1"/>
        <end position="21"/>
    </location>
</feature>
<proteinExistence type="predicted"/>
<protein>
    <submittedName>
        <fullName evidence="2">NitT/TauT family transport system substrate-binding protein</fullName>
    </submittedName>
</protein>
<dbReference type="AlphaFoldDB" id="A0A212S913"/>
<evidence type="ECO:0000256" key="1">
    <source>
        <dbReference type="SAM" id="SignalP"/>
    </source>
</evidence>
<accession>A0A212S913</accession>
<dbReference type="RefSeq" id="WP_088522269.1">
    <property type="nucleotide sequence ID" value="NZ_FYDG01000017.1"/>
</dbReference>
<sequence length="332" mass="34879">MTFRKMGFAGMAVLLAGPAFAEVSELRISQQFGIGYLPLQVARNQGLIEKQAAALGIAGLKVSYVTLGGGASTNDALLADAIDIGTGGVAAFLPLWAKTRGTALEVRGVAALTAMPIALVSTNPAVKSLKDFSDKDRIALPSVKISIQAVTLQIAAEKAFGPGHADKLDALTVSMKHPDAYAALASGKSEITAHFGGPPFQQQELALPNARKITDSYEALEGPATFNVAWAKASFRAKNPTVYKAFIAALEQADALIAAHPEQAAKISVTEEPGVAEPLALSIITDPNSKFTTTPLSVGKYADFLYRTGAIKAKAESWRDLFFPDIHQQAGS</sequence>
<dbReference type="Proteomes" id="UP000198418">
    <property type="component" value="Unassembled WGS sequence"/>
</dbReference>